<dbReference type="SMART" id="SM00389">
    <property type="entry name" value="HOX"/>
    <property type="match status" value="1"/>
</dbReference>
<dbReference type="GO" id="GO:0046872">
    <property type="term" value="F:metal ion binding"/>
    <property type="evidence" value="ECO:0007669"/>
    <property type="project" value="UniProtKB-KW"/>
</dbReference>
<dbReference type="InterPro" id="IPR009057">
    <property type="entry name" value="Homeodomain-like_sf"/>
</dbReference>
<feature type="region of interest" description="Disordered" evidence="11">
    <location>
        <begin position="1"/>
        <end position="37"/>
    </location>
</feature>
<keyword evidence="6 9" id="KW-0238">DNA-binding</keyword>
<feature type="DNA-binding region" description="Homeobox" evidence="9">
    <location>
        <begin position="30"/>
        <end position="89"/>
    </location>
</feature>
<dbReference type="Gene3D" id="1.10.10.60">
    <property type="entry name" value="Homeodomain-like"/>
    <property type="match status" value="1"/>
</dbReference>
<evidence type="ECO:0000256" key="11">
    <source>
        <dbReference type="SAM" id="MobiDB-lite"/>
    </source>
</evidence>
<dbReference type="EMBL" id="JAPXFL010000038">
    <property type="protein sequence ID" value="KAK9496938.1"/>
    <property type="molecule type" value="Genomic_DNA"/>
</dbReference>
<dbReference type="InterPro" id="IPR001356">
    <property type="entry name" value="HD"/>
</dbReference>
<keyword evidence="8 9" id="KW-0539">Nucleus</keyword>
<evidence type="ECO:0000256" key="7">
    <source>
        <dbReference type="ARBA" id="ARBA00023155"/>
    </source>
</evidence>
<keyword evidence="5" id="KW-0440">LIM domain</keyword>
<gene>
    <name evidence="13" type="ORF">O3M35_012859</name>
</gene>
<dbReference type="InterPro" id="IPR050453">
    <property type="entry name" value="LIM_Homeobox_TF"/>
</dbReference>
<evidence type="ECO:0000313" key="14">
    <source>
        <dbReference type="Proteomes" id="UP001461498"/>
    </source>
</evidence>
<evidence type="ECO:0000256" key="6">
    <source>
        <dbReference type="ARBA" id="ARBA00023125"/>
    </source>
</evidence>
<dbReference type="GO" id="GO:0030182">
    <property type="term" value="P:neuron differentiation"/>
    <property type="evidence" value="ECO:0007669"/>
    <property type="project" value="TreeGrafter"/>
</dbReference>
<keyword evidence="7 9" id="KW-0371">Homeobox</keyword>
<feature type="compositionally biased region" description="Polar residues" evidence="11">
    <location>
        <begin position="7"/>
        <end position="28"/>
    </location>
</feature>
<dbReference type="PROSITE" id="PS00027">
    <property type="entry name" value="HOMEOBOX_1"/>
    <property type="match status" value="1"/>
</dbReference>
<feature type="domain" description="Homeobox" evidence="12">
    <location>
        <begin position="28"/>
        <end position="88"/>
    </location>
</feature>
<keyword evidence="14" id="KW-1185">Reference proteome</keyword>
<evidence type="ECO:0000256" key="3">
    <source>
        <dbReference type="ARBA" id="ARBA00022737"/>
    </source>
</evidence>
<accession>A0AAW1CJK0</accession>
<dbReference type="Pfam" id="PF00046">
    <property type="entry name" value="Homeodomain"/>
    <property type="match status" value="1"/>
</dbReference>
<evidence type="ECO:0000256" key="9">
    <source>
        <dbReference type="PROSITE-ProRule" id="PRU00108"/>
    </source>
</evidence>
<evidence type="ECO:0000256" key="8">
    <source>
        <dbReference type="ARBA" id="ARBA00023242"/>
    </source>
</evidence>
<keyword evidence="2" id="KW-0479">Metal-binding</keyword>
<dbReference type="AlphaFoldDB" id="A0AAW1CJK0"/>
<comment type="subcellular location">
    <subcellularLocation>
        <location evidence="1 9 10">Nucleus</location>
    </subcellularLocation>
</comment>
<dbReference type="CDD" id="cd00086">
    <property type="entry name" value="homeodomain"/>
    <property type="match status" value="1"/>
</dbReference>
<evidence type="ECO:0000256" key="10">
    <source>
        <dbReference type="RuleBase" id="RU000682"/>
    </source>
</evidence>
<evidence type="ECO:0000259" key="12">
    <source>
        <dbReference type="PROSITE" id="PS50071"/>
    </source>
</evidence>
<evidence type="ECO:0000256" key="5">
    <source>
        <dbReference type="ARBA" id="ARBA00023038"/>
    </source>
</evidence>
<sequence length="130" mass="14781">MIHGGDVTSSMESLSYDSSATSPSMPQQRTKRMRTSFKHHQLRTMKSYFAINQNPDAKDLKQLAQKTGLSKRVLQVWFQNARAKWRRNAMRQEGSNATSCPQPAPLIITETVTSLEDLHHQQGLSFADIY</sequence>
<reference evidence="13 14" key="1">
    <citation type="submission" date="2022-12" db="EMBL/GenBank/DDBJ databases">
        <title>Chromosome-level genome assembly of true bugs.</title>
        <authorList>
            <person name="Ma L."/>
            <person name="Li H."/>
        </authorList>
    </citation>
    <scope>NUCLEOTIDE SEQUENCE [LARGE SCALE GENOMIC DNA]</scope>
    <source>
        <strain evidence="13">Lab_2022b</strain>
    </source>
</reference>
<dbReference type="GO" id="GO:0000981">
    <property type="term" value="F:DNA-binding transcription factor activity, RNA polymerase II-specific"/>
    <property type="evidence" value="ECO:0007669"/>
    <property type="project" value="InterPro"/>
</dbReference>
<evidence type="ECO:0000256" key="2">
    <source>
        <dbReference type="ARBA" id="ARBA00022723"/>
    </source>
</evidence>
<protein>
    <recommendedName>
        <fullName evidence="12">Homeobox domain-containing protein</fullName>
    </recommendedName>
</protein>
<dbReference type="PANTHER" id="PTHR24208:SF168">
    <property type="entry name" value="PROTEIN APTEROUS"/>
    <property type="match status" value="1"/>
</dbReference>
<dbReference type="Proteomes" id="UP001461498">
    <property type="component" value="Unassembled WGS sequence"/>
</dbReference>
<evidence type="ECO:0000313" key="13">
    <source>
        <dbReference type="EMBL" id="KAK9496938.1"/>
    </source>
</evidence>
<dbReference type="PANTHER" id="PTHR24208">
    <property type="entry name" value="LIM/HOMEOBOX PROTEIN LHX"/>
    <property type="match status" value="1"/>
</dbReference>
<keyword evidence="3" id="KW-0677">Repeat</keyword>
<name>A0AAW1CJK0_9HEMI</name>
<dbReference type="GO" id="GO:0005634">
    <property type="term" value="C:nucleus"/>
    <property type="evidence" value="ECO:0007669"/>
    <property type="project" value="UniProtKB-SubCell"/>
</dbReference>
<proteinExistence type="predicted"/>
<dbReference type="FunFam" id="1.10.10.60:FF:000027">
    <property type="entry name" value="LIM/homeobox protein Lhx9"/>
    <property type="match status" value="1"/>
</dbReference>
<keyword evidence="4" id="KW-0862">Zinc</keyword>
<comment type="caution">
    <text evidence="13">The sequence shown here is derived from an EMBL/GenBank/DDBJ whole genome shotgun (WGS) entry which is preliminary data.</text>
</comment>
<evidence type="ECO:0000256" key="4">
    <source>
        <dbReference type="ARBA" id="ARBA00022833"/>
    </source>
</evidence>
<evidence type="ECO:0000256" key="1">
    <source>
        <dbReference type="ARBA" id="ARBA00004123"/>
    </source>
</evidence>
<dbReference type="InterPro" id="IPR017970">
    <property type="entry name" value="Homeobox_CS"/>
</dbReference>
<dbReference type="PROSITE" id="PS50071">
    <property type="entry name" value="HOMEOBOX_2"/>
    <property type="match status" value="1"/>
</dbReference>
<dbReference type="SUPFAM" id="SSF46689">
    <property type="entry name" value="Homeodomain-like"/>
    <property type="match status" value="1"/>
</dbReference>
<dbReference type="GO" id="GO:0000977">
    <property type="term" value="F:RNA polymerase II transcription regulatory region sequence-specific DNA binding"/>
    <property type="evidence" value="ECO:0007669"/>
    <property type="project" value="TreeGrafter"/>
</dbReference>
<organism evidence="13 14">
    <name type="scientific">Rhynocoris fuscipes</name>
    <dbReference type="NCBI Taxonomy" id="488301"/>
    <lineage>
        <taxon>Eukaryota</taxon>
        <taxon>Metazoa</taxon>
        <taxon>Ecdysozoa</taxon>
        <taxon>Arthropoda</taxon>
        <taxon>Hexapoda</taxon>
        <taxon>Insecta</taxon>
        <taxon>Pterygota</taxon>
        <taxon>Neoptera</taxon>
        <taxon>Paraneoptera</taxon>
        <taxon>Hemiptera</taxon>
        <taxon>Heteroptera</taxon>
        <taxon>Panheteroptera</taxon>
        <taxon>Cimicomorpha</taxon>
        <taxon>Reduviidae</taxon>
        <taxon>Harpactorinae</taxon>
        <taxon>Harpactorini</taxon>
        <taxon>Rhynocoris</taxon>
    </lineage>
</organism>